<dbReference type="SMART" id="SM00969">
    <property type="entry name" value="SOCS_box"/>
    <property type="match status" value="1"/>
</dbReference>
<dbReference type="Proteomes" id="UP001054837">
    <property type="component" value="Unassembled WGS sequence"/>
</dbReference>
<dbReference type="PROSITE" id="PS50225">
    <property type="entry name" value="SOCS"/>
    <property type="match status" value="1"/>
</dbReference>
<dbReference type="InterPro" id="IPR001496">
    <property type="entry name" value="SOCS_box"/>
</dbReference>
<feature type="domain" description="SOCS box" evidence="1">
    <location>
        <begin position="342"/>
        <end position="385"/>
    </location>
</feature>
<keyword evidence="3" id="KW-1185">Reference proteome</keyword>
<dbReference type="CDD" id="cd03716">
    <property type="entry name" value="SOCS_ASB_like"/>
    <property type="match status" value="1"/>
</dbReference>
<dbReference type="AlphaFoldDB" id="A0AAV4NYI2"/>
<dbReference type="EMBL" id="BPLQ01002182">
    <property type="protein sequence ID" value="GIX89464.1"/>
    <property type="molecule type" value="Genomic_DNA"/>
</dbReference>
<comment type="caution">
    <text evidence="2">The sequence shown here is derived from an EMBL/GenBank/DDBJ whole genome shotgun (WGS) entry which is preliminary data.</text>
</comment>
<protein>
    <submittedName>
        <fullName evidence="2">SOCS box domain-containing protein</fullName>
    </submittedName>
</protein>
<accession>A0AAV4NYI2</accession>
<evidence type="ECO:0000313" key="2">
    <source>
        <dbReference type="EMBL" id="GIX89464.1"/>
    </source>
</evidence>
<reference evidence="2 3" key="1">
    <citation type="submission" date="2021-06" db="EMBL/GenBank/DDBJ databases">
        <title>Caerostris darwini draft genome.</title>
        <authorList>
            <person name="Kono N."/>
            <person name="Arakawa K."/>
        </authorList>
    </citation>
    <scope>NUCLEOTIDE SEQUENCE [LARGE SCALE GENOMIC DNA]</scope>
</reference>
<organism evidence="2 3">
    <name type="scientific">Caerostris darwini</name>
    <dbReference type="NCBI Taxonomy" id="1538125"/>
    <lineage>
        <taxon>Eukaryota</taxon>
        <taxon>Metazoa</taxon>
        <taxon>Ecdysozoa</taxon>
        <taxon>Arthropoda</taxon>
        <taxon>Chelicerata</taxon>
        <taxon>Arachnida</taxon>
        <taxon>Araneae</taxon>
        <taxon>Araneomorphae</taxon>
        <taxon>Entelegynae</taxon>
        <taxon>Araneoidea</taxon>
        <taxon>Araneidae</taxon>
        <taxon>Caerostris</taxon>
    </lineage>
</organism>
<proteinExistence type="predicted"/>
<dbReference type="Pfam" id="PF07525">
    <property type="entry name" value="SOCS_box"/>
    <property type="match status" value="1"/>
</dbReference>
<sequence>MEHLFSNEIRYKKIVLTTASEVSMHSFIVRRSLEPLDISMLPDTEEGVRKMHDERRQILYKFHLDLPKDLEISLRNEDGQQEDRIYDERAFHIGKIEAFPDVYGFDFIHSILDNILISANKIERVRYYLKPLKFLVFDISKGHERLNDILFLYDWVLQVLYSSNCMDSDLVTDFIDEFDFGSWIIQRKNPVLLMYVLEHMRIKKYDLKNISHILEEVVYGCFYYGMYDNIRLLLEYGMNINFELENIDNDNSYEQRLRVVFEEGMLSERRAFLLKVFCRVYHNRTHRGILAAHFTFWRSVPDYYPTYQELLTIFKDSARMSRVTRMSQMATFLNEDGNANYLSKPKPRTLRHLSRIAVRTCLNRNSQLPVGIYHLDIPRELKPYLNLEC</sequence>
<evidence type="ECO:0000313" key="3">
    <source>
        <dbReference type="Proteomes" id="UP001054837"/>
    </source>
</evidence>
<name>A0AAV4NYI2_9ARAC</name>
<evidence type="ECO:0000259" key="1">
    <source>
        <dbReference type="PROSITE" id="PS50225"/>
    </source>
</evidence>
<gene>
    <name evidence="2" type="primary">AVEN_97584_1</name>
    <name evidence="2" type="ORF">CDAR_176271</name>
</gene>